<gene>
    <name evidence="2" type="ORF">An07g08180</name>
</gene>
<reference evidence="2" key="1">
    <citation type="submission" date="2025-02" db="EMBL/GenBank/DDBJ databases">
        <authorList>
            <consortium name="NCBI Genome Project"/>
        </authorList>
    </citation>
    <scope>NUCLEOTIDE SEQUENCE</scope>
</reference>
<dbReference type="KEGG" id="ang:An07g08180"/>
<sequence length="194" mass="21536">MTVTPSATESSTLVWKALLYTFVISPFFLNWISSGLQYMSSVSKAPSARGRFSQGARNKIRIIDQMSRWSQHTNSLSKYTYHTPTCLGQCVWLVDYIKILDAWTTVRGEDLVSLGVINATIQLDFTILQQARCTGKYGVYREEKLHVEKTVKGNPSHDQSVAVLSTTTMSLQLPQAAIGHYSMGSLTPNPATVP</sequence>
<keyword evidence="1" id="KW-0472">Membrane</keyword>
<dbReference type="GeneID" id="84591495"/>
<evidence type="ECO:0000256" key="1">
    <source>
        <dbReference type="SAM" id="Phobius"/>
    </source>
</evidence>
<name>A0AAJ8BP11_ASPNG</name>
<feature type="transmembrane region" description="Helical" evidence="1">
    <location>
        <begin position="12"/>
        <end position="32"/>
    </location>
</feature>
<reference evidence="2" key="2">
    <citation type="submission" date="2025-08" db="UniProtKB">
        <authorList>
            <consortium name="RefSeq"/>
        </authorList>
    </citation>
    <scope>IDENTIFICATION</scope>
</reference>
<dbReference type="RefSeq" id="XP_059601043.1">
    <property type="nucleotide sequence ID" value="XM_059748631.1"/>
</dbReference>
<dbReference type="VEuPathDB" id="FungiDB:An07g08180"/>
<dbReference type="AlphaFoldDB" id="A0AAJ8BP11"/>
<keyword evidence="1" id="KW-0812">Transmembrane</keyword>
<proteinExistence type="predicted"/>
<protein>
    <submittedName>
        <fullName evidence="2">Uncharacterized protein</fullName>
    </submittedName>
</protein>
<evidence type="ECO:0000313" key="2">
    <source>
        <dbReference type="RefSeq" id="XP_059601043.1"/>
    </source>
</evidence>
<organism evidence="2">
    <name type="scientific">Aspergillus niger</name>
    <dbReference type="NCBI Taxonomy" id="5061"/>
    <lineage>
        <taxon>Eukaryota</taxon>
        <taxon>Fungi</taxon>
        <taxon>Dikarya</taxon>
        <taxon>Ascomycota</taxon>
        <taxon>Pezizomycotina</taxon>
        <taxon>Eurotiomycetes</taxon>
        <taxon>Eurotiomycetidae</taxon>
        <taxon>Eurotiales</taxon>
        <taxon>Aspergillaceae</taxon>
        <taxon>Aspergillus</taxon>
        <taxon>Aspergillus subgen. Circumdati</taxon>
    </lineage>
</organism>
<accession>A0AAJ8BP11</accession>
<keyword evidence="1" id="KW-1133">Transmembrane helix</keyword>